<evidence type="ECO:0000313" key="4">
    <source>
        <dbReference type="Proteomes" id="UP001595904"/>
    </source>
</evidence>
<proteinExistence type="predicted"/>
<reference evidence="4" key="1">
    <citation type="journal article" date="2019" name="Int. J. Syst. Evol. Microbiol.">
        <title>The Global Catalogue of Microorganisms (GCM) 10K type strain sequencing project: providing services to taxonomists for standard genome sequencing and annotation.</title>
        <authorList>
            <consortium name="The Broad Institute Genomics Platform"/>
            <consortium name="The Broad Institute Genome Sequencing Center for Infectious Disease"/>
            <person name="Wu L."/>
            <person name="Ma J."/>
        </authorList>
    </citation>
    <scope>NUCLEOTIDE SEQUENCE [LARGE SCALE GENOMIC DNA]</scope>
    <source>
        <strain evidence="4">CGMCC 1.10759</strain>
    </source>
</reference>
<keyword evidence="2" id="KW-0812">Transmembrane</keyword>
<dbReference type="RefSeq" id="WP_380597488.1">
    <property type="nucleotide sequence ID" value="NZ_JBHSDU010000003.1"/>
</dbReference>
<accession>A0ABV8SS47</accession>
<comment type="caution">
    <text evidence="3">The sequence shown here is derived from an EMBL/GenBank/DDBJ whole genome shotgun (WGS) entry which is preliminary data.</text>
</comment>
<feature type="transmembrane region" description="Helical" evidence="2">
    <location>
        <begin position="13"/>
        <end position="31"/>
    </location>
</feature>
<keyword evidence="2" id="KW-1133">Transmembrane helix</keyword>
<gene>
    <name evidence="3" type="ORF">ACFPN2_13975</name>
</gene>
<organism evidence="3 4">
    <name type="scientific">Steroidobacter flavus</name>
    <dbReference type="NCBI Taxonomy" id="1842136"/>
    <lineage>
        <taxon>Bacteria</taxon>
        <taxon>Pseudomonadati</taxon>
        <taxon>Pseudomonadota</taxon>
        <taxon>Gammaproteobacteria</taxon>
        <taxon>Steroidobacterales</taxon>
        <taxon>Steroidobacteraceae</taxon>
        <taxon>Steroidobacter</taxon>
    </lineage>
</organism>
<protein>
    <recommendedName>
        <fullName evidence="5">Pilus assembly protein</fullName>
    </recommendedName>
</protein>
<evidence type="ECO:0000256" key="1">
    <source>
        <dbReference type="SAM" id="MobiDB-lite"/>
    </source>
</evidence>
<evidence type="ECO:0008006" key="5">
    <source>
        <dbReference type="Google" id="ProtNLM"/>
    </source>
</evidence>
<feature type="region of interest" description="Disordered" evidence="1">
    <location>
        <begin position="238"/>
        <end position="262"/>
    </location>
</feature>
<keyword evidence="2" id="KW-0472">Membrane</keyword>
<evidence type="ECO:0000256" key="2">
    <source>
        <dbReference type="SAM" id="Phobius"/>
    </source>
</evidence>
<sequence>MRSTNRGNAMVETVVAVAVLTPFLGGIALLGKQLDVKHKSFDALRYSVWERTVWSGSTKSDDDVRIEALDRTFGDPSTGMMAIDSLRSEGVSQNPLWRHYRQSLLTPPGVSFLAADGAVPVDAGYVLMPGLAHGTGPVGSVAQALRMDDLNLNRRSFASATVEANIRPLLAHRDSPLTQRATGALLSDTWSPRDESEFGRRVDRITVNELIEDLELPGRVIALQALSKGGPLYGEGQYGWDPQLRPRSSSLPSAYVVDQEGE</sequence>
<keyword evidence="4" id="KW-1185">Reference proteome</keyword>
<evidence type="ECO:0000313" key="3">
    <source>
        <dbReference type="EMBL" id="MFC4310195.1"/>
    </source>
</evidence>
<dbReference type="EMBL" id="JBHSDU010000003">
    <property type="protein sequence ID" value="MFC4310195.1"/>
    <property type="molecule type" value="Genomic_DNA"/>
</dbReference>
<name>A0ABV8SS47_9GAMM</name>
<dbReference type="Proteomes" id="UP001595904">
    <property type="component" value="Unassembled WGS sequence"/>
</dbReference>